<evidence type="ECO:0000313" key="1">
    <source>
        <dbReference type="EMBL" id="MFK2856167.1"/>
    </source>
</evidence>
<dbReference type="Proteomes" id="UP001620409">
    <property type="component" value="Unassembled WGS sequence"/>
</dbReference>
<accession>A0ABW8ILQ5</accession>
<dbReference type="EMBL" id="JADIKI010000023">
    <property type="protein sequence ID" value="MFK2856167.1"/>
    <property type="molecule type" value="Genomic_DNA"/>
</dbReference>
<gene>
    <name evidence="1" type="ORF">ISP18_16300</name>
</gene>
<name>A0ABW8ILQ5_9GAMM</name>
<evidence type="ECO:0000313" key="2">
    <source>
        <dbReference type="Proteomes" id="UP001620409"/>
    </source>
</evidence>
<reference evidence="1 2" key="1">
    <citation type="submission" date="2020-10" db="EMBL/GenBank/DDBJ databases">
        <title>Phylogeny of dyella-like bacteria.</title>
        <authorList>
            <person name="Fu J."/>
        </authorList>
    </citation>
    <scope>NUCLEOTIDE SEQUENCE [LARGE SCALE GENOMIC DNA]</scope>
    <source>
        <strain evidence="1 2">DHG40</strain>
    </source>
</reference>
<comment type="caution">
    <text evidence="1">The sequence shown here is derived from an EMBL/GenBank/DDBJ whole genome shotgun (WGS) entry which is preliminary data.</text>
</comment>
<dbReference type="RefSeq" id="WP_380014389.1">
    <property type="nucleotide sequence ID" value="NZ_JADIKI010000023.1"/>
</dbReference>
<proteinExistence type="predicted"/>
<sequence length="106" mass="12179">MANPIENTEDVIDSRDVIERIEELEADLRDRHEVGGFMSDFDDWIADSRDDSGPVHAAFPDDGGNVVDLIQELYDLRKLAEEAEHSADWPYGETLIRESYFTDYIE</sequence>
<organism evidence="1 2">
    <name type="scientific">Dyella humi</name>
    <dbReference type="NCBI Taxonomy" id="1770547"/>
    <lineage>
        <taxon>Bacteria</taxon>
        <taxon>Pseudomonadati</taxon>
        <taxon>Pseudomonadota</taxon>
        <taxon>Gammaproteobacteria</taxon>
        <taxon>Lysobacterales</taxon>
        <taxon>Rhodanobacteraceae</taxon>
        <taxon>Dyella</taxon>
    </lineage>
</organism>
<keyword evidence="2" id="KW-1185">Reference proteome</keyword>
<protein>
    <submittedName>
        <fullName evidence="1">Uncharacterized protein</fullName>
    </submittedName>
</protein>